<dbReference type="EMBL" id="UYRV01009052">
    <property type="protein sequence ID" value="VDK56188.1"/>
    <property type="molecule type" value="Genomic_DNA"/>
</dbReference>
<protein>
    <recommendedName>
        <fullName evidence="1">Phosphoribosyltransferase domain-containing protein</fullName>
    </recommendedName>
</protein>
<dbReference type="Pfam" id="PF14681">
    <property type="entry name" value="UPRTase"/>
    <property type="match status" value="1"/>
</dbReference>
<evidence type="ECO:0000259" key="1">
    <source>
        <dbReference type="Pfam" id="PF14681"/>
    </source>
</evidence>
<dbReference type="FunFam" id="3.40.50.2020:FF:000124">
    <property type="entry name" value="Uridine cytidine kinase I, putative"/>
    <property type="match status" value="1"/>
</dbReference>
<sequence length="144" mass="16216">MRAGETMENSLRAVVKDCKMGKILIQTNDQTMEPELYYLRLPKDIDKYKVMLMDATVATGAAAMMAIRILLDHDVPEENIYVLSLLMSEPGVHALAYAFPKVRLITTAVDHQLSDNFYVLPGMGNFGDRYYGTYVSDPEGEEPF</sequence>
<keyword evidence="3" id="KW-1185">Reference proteome</keyword>
<dbReference type="CDD" id="cd06223">
    <property type="entry name" value="PRTases_typeI"/>
    <property type="match status" value="1"/>
</dbReference>
<evidence type="ECO:0000313" key="3">
    <source>
        <dbReference type="Proteomes" id="UP000271889"/>
    </source>
</evidence>
<proteinExistence type="predicted"/>
<dbReference type="InterPro" id="IPR029057">
    <property type="entry name" value="PRTase-like"/>
</dbReference>
<dbReference type="OrthoDB" id="10257085at2759"/>
<evidence type="ECO:0000313" key="2">
    <source>
        <dbReference type="EMBL" id="VDK56188.1"/>
    </source>
</evidence>
<dbReference type="AlphaFoldDB" id="A0A3P6SR90"/>
<organism evidence="2 3">
    <name type="scientific">Cylicostephanus goldi</name>
    <name type="common">Nematode worm</name>
    <dbReference type="NCBI Taxonomy" id="71465"/>
    <lineage>
        <taxon>Eukaryota</taxon>
        <taxon>Metazoa</taxon>
        <taxon>Ecdysozoa</taxon>
        <taxon>Nematoda</taxon>
        <taxon>Chromadorea</taxon>
        <taxon>Rhabditida</taxon>
        <taxon>Rhabditina</taxon>
        <taxon>Rhabditomorpha</taxon>
        <taxon>Strongyloidea</taxon>
        <taxon>Strongylidae</taxon>
        <taxon>Cylicostephanus</taxon>
    </lineage>
</organism>
<reference evidence="2 3" key="1">
    <citation type="submission" date="2018-11" db="EMBL/GenBank/DDBJ databases">
        <authorList>
            <consortium name="Pathogen Informatics"/>
        </authorList>
    </citation>
    <scope>NUCLEOTIDE SEQUENCE [LARGE SCALE GENOMIC DNA]</scope>
</reference>
<dbReference type="InterPro" id="IPR000836">
    <property type="entry name" value="PRTase_dom"/>
</dbReference>
<dbReference type="Proteomes" id="UP000271889">
    <property type="component" value="Unassembled WGS sequence"/>
</dbReference>
<gene>
    <name evidence="2" type="ORF">CGOC_LOCUS3556</name>
</gene>
<name>A0A3P6SR90_CYLGO</name>
<dbReference type="SUPFAM" id="SSF53271">
    <property type="entry name" value="PRTase-like"/>
    <property type="match status" value="1"/>
</dbReference>
<dbReference type="Gene3D" id="3.40.50.2020">
    <property type="match status" value="1"/>
</dbReference>
<feature type="domain" description="Phosphoribosyltransferase" evidence="1">
    <location>
        <begin position="1"/>
        <end position="133"/>
    </location>
</feature>
<accession>A0A3P6SR90</accession>